<dbReference type="InterPro" id="IPR027417">
    <property type="entry name" value="P-loop_NTPase"/>
</dbReference>
<accession>A0A0B0IFQ0</accession>
<dbReference type="Pfam" id="PF08455">
    <property type="entry name" value="SNF2_assoc"/>
    <property type="match status" value="1"/>
</dbReference>
<feature type="domain" description="SWIM-type" evidence="2">
    <location>
        <begin position="55"/>
        <end position="94"/>
    </location>
</feature>
<evidence type="ECO:0000313" key="5">
    <source>
        <dbReference type="Proteomes" id="UP000030832"/>
    </source>
</evidence>
<dbReference type="SUPFAM" id="SSF52540">
    <property type="entry name" value="P-loop containing nucleoside triphosphate hydrolases"/>
    <property type="match status" value="1"/>
</dbReference>
<comment type="caution">
    <text evidence="4">The sequence shown here is derived from an EMBL/GenBank/DDBJ whole genome shotgun (WGS) entry which is preliminary data.</text>
</comment>
<dbReference type="RefSeq" id="WP_034631732.1">
    <property type="nucleotide sequence ID" value="NZ_JRJU01000028.1"/>
</dbReference>
<dbReference type="PROSITE" id="PS51192">
    <property type="entry name" value="HELICASE_ATP_BIND_1"/>
    <property type="match status" value="1"/>
</dbReference>
<dbReference type="Gene3D" id="3.40.50.10810">
    <property type="entry name" value="Tandem AAA-ATPase domain"/>
    <property type="match status" value="1"/>
</dbReference>
<protein>
    <recommendedName>
        <fullName evidence="6">Helicase SNF2</fullName>
    </recommendedName>
</protein>
<feature type="domain" description="Helicase ATP-binding" evidence="3">
    <location>
        <begin position="631"/>
        <end position="790"/>
    </location>
</feature>
<dbReference type="eggNOG" id="COG0553">
    <property type="taxonomic scope" value="Bacteria"/>
</dbReference>
<dbReference type="Pfam" id="PF00176">
    <property type="entry name" value="SNF2-rel_dom"/>
    <property type="match status" value="1"/>
</dbReference>
<evidence type="ECO:0000259" key="3">
    <source>
        <dbReference type="PROSITE" id="PS51192"/>
    </source>
</evidence>
<evidence type="ECO:0008006" key="6">
    <source>
        <dbReference type="Google" id="ProtNLM"/>
    </source>
</evidence>
<proteinExistence type="predicted"/>
<keyword evidence="1" id="KW-0863">Zinc-finger</keyword>
<dbReference type="InterPro" id="IPR013663">
    <property type="entry name" value="Helicase_SWF/SNF/SWI_bac"/>
</dbReference>
<dbReference type="SMART" id="SM00487">
    <property type="entry name" value="DEXDc"/>
    <property type="match status" value="1"/>
</dbReference>
<name>A0A0B0IFQ0_9BACI</name>
<keyword evidence="1" id="KW-0479">Metal-binding</keyword>
<dbReference type="InterPro" id="IPR000330">
    <property type="entry name" value="SNF2_N"/>
</dbReference>
<dbReference type="PROSITE" id="PS50966">
    <property type="entry name" value="ZF_SWIM"/>
    <property type="match status" value="1"/>
</dbReference>
<keyword evidence="1" id="KW-0862">Zinc</keyword>
<dbReference type="GO" id="GO:0005524">
    <property type="term" value="F:ATP binding"/>
    <property type="evidence" value="ECO:0007669"/>
    <property type="project" value="InterPro"/>
</dbReference>
<dbReference type="AlphaFoldDB" id="A0A0B0IFQ0"/>
<dbReference type="STRING" id="333138.LQ50_18680"/>
<dbReference type="EMBL" id="JRJU01000028">
    <property type="protein sequence ID" value="KHF38854.1"/>
    <property type="molecule type" value="Genomic_DNA"/>
</dbReference>
<reference evidence="4 5" key="1">
    <citation type="submission" date="2014-09" db="EMBL/GenBank/DDBJ databases">
        <title>Genome sequencing and annotation of Bacillus Okhensis strain Kh10-101T.</title>
        <authorList>
            <person name="Prakash J.S."/>
        </authorList>
    </citation>
    <scope>NUCLEOTIDE SEQUENCE [LARGE SCALE GENOMIC DNA]</scope>
    <source>
        <strain evidence="5">Kh10-101T</strain>
    </source>
</reference>
<dbReference type="InterPro" id="IPR014001">
    <property type="entry name" value="Helicase_ATP-bd"/>
</dbReference>
<dbReference type="InterPro" id="IPR007527">
    <property type="entry name" value="Znf_SWIM"/>
</dbReference>
<dbReference type="InterPro" id="IPR038718">
    <property type="entry name" value="SNF2-like_sf"/>
</dbReference>
<sequence>MTYPWLTATYILSIATNQSTFNRGINYFRLERVANLDFEPATNTFYAFIDGSLLYECEITFKGPESIHYSCDCEASRTYPGACKHIVAMLYAIKEWQEEKESFSPFPATQPHQLRSKMLEQFQDVFTKKQKQNTIEKEHMQIEFELLFSHVSFRSLLDRVELRLKVGTKRLYVVKNIEEFLQSFMKSEPYTFTANFSYDPSCHYIDESDASLLKQVYTHLEIIAANKDDYHYRTSQMRSYEIPAVSLPSFLEQLADKPVVLTIDGTLQSEQIKIKPLENNQVLTFKLEAGEDDAPVQLISDNAYEFDFVDVEFRTLIHGNTIYQLSEDQAKHLHIIAEQADDTGTIDVIPREQLEAFCSYVLPTLRTIGTVQLSEELYDAIETKPLTAKFYLDLDDGTLTGKVSFEYGEHARNPFEESTPTNGKIITRDIQKEESILATLKETDFHLLDGQLTLTNWETIVPFLFEQLPLLQKEIEVYTTSAVRSVIATPSSTPSVQLDVNNETNWLDVTFSMDGIAEEDIIDVLRALQTNAKYYKLSSGSYLQLNHSRFDSVRQVINTVASPKHKVQTEMTIPLHKAFELDTQNGQTRISKQLHQLLSDIQSPEFSDWPTPSKLQAELRDYQMNGYRWLRTLSLIGLGGILADDMGLGKTVQTIAYIQGEKEERPNFQALIIAPASLIYNWEKELTKFAPTLNVAVIAGTKQARKELTAKDFDVFITSYPLIQRDYDLYESRIFSAIILDEAQAIKNDATKTTKAVRTLQSNCCFALSGTPIENHQDELYSIFHSILPGMLGTKNNLKSFPMRRFQNVYAHLLCGD</sequence>
<dbReference type="Proteomes" id="UP000030832">
    <property type="component" value="Unassembled WGS sequence"/>
</dbReference>
<evidence type="ECO:0000259" key="2">
    <source>
        <dbReference type="PROSITE" id="PS50966"/>
    </source>
</evidence>
<evidence type="ECO:0000256" key="1">
    <source>
        <dbReference type="PROSITE-ProRule" id="PRU00325"/>
    </source>
</evidence>
<keyword evidence="5" id="KW-1185">Reference proteome</keyword>
<evidence type="ECO:0000313" key="4">
    <source>
        <dbReference type="EMBL" id="KHF38854.1"/>
    </source>
</evidence>
<dbReference type="PANTHER" id="PTHR10799">
    <property type="entry name" value="SNF2/RAD54 HELICASE FAMILY"/>
    <property type="match status" value="1"/>
</dbReference>
<organism evidence="4 5">
    <name type="scientific">Halalkalibacter okhensis</name>
    <dbReference type="NCBI Taxonomy" id="333138"/>
    <lineage>
        <taxon>Bacteria</taxon>
        <taxon>Bacillati</taxon>
        <taxon>Bacillota</taxon>
        <taxon>Bacilli</taxon>
        <taxon>Bacillales</taxon>
        <taxon>Bacillaceae</taxon>
        <taxon>Halalkalibacter</taxon>
    </lineage>
</organism>
<gene>
    <name evidence="4" type="ORF">LQ50_18680</name>
</gene>
<dbReference type="OrthoDB" id="9760715at2"/>
<dbReference type="GO" id="GO:0008270">
    <property type="term" value="F:zinc ion binding"/>
    <property type="evidence" value="ECO:0007669"/>
    <property type="project" value="UniProtKB-KW"/>
</dbReference>